<dbReference type="InterPro" id="IPR015943">
    <property type="entry name" value="WD40/YVTN_repeat-like_dom_sf"/>
</dbReference>
<keyword evidence="2" id="KW-0853">WD repeat</keyword>
<reference evidence="5 6" key="1">
    <citation type="submission" date="2021-05" db="EMBL/GenBank/DDBJ databases">
        <title>Genome Assembly of Synthetic Allotetraploid Brassica napus Reveals Homoeologous Exchanges between Subgenomes.</title>
        <authorList>
            <person name="Davis J.T."/>
        </authorList>
    </citation>
    <scope>NUCLEOTIDE SEQUENCE [LARGE SCALE GENOMIC DNA]</scope>
    <source>
        <strain evidence="6">cv. Da-Ae</strain>
        <tissue evidence="5">Seedling</tissue>
    </source>
</reference>
<evidence type="ECO:0000256" key="2">
    <source>
        <dbReference type="ARBA" id="ARBA00022574"/>
    </source>
</evidence>
<name>A0ABQ8ENR6_BRANA</name>
<comment type="function">
    <text evidence="4">The B regulatory subunit may modulate substrate selectivity and catalytic activity, and may also direct the localization of the catalytic enzyme to a particular subcellular compartment.</text>
</comment>
<gene>
    <name evidence="5" type="ORF">HID58_002897</name>
</gene>
<comment type="caution">
    <text evidence="5">The sequence shown here is derived from an EMBL/GenBank/DDBJ whole genome shotgun (WGS) entry which is preliminary data.</text>
</comment>
<dbReference type="Pfam" id="PF00400">
    <property type="entry name" value="WD40"/>
    <property type="match status" value="1"/>
</dbReference>
<sequence length="355" mass="41011">ASGAMKDLEGTDYPVRHPEFRYKTEFQSHEPEIEEKQNLIRLSQTANGALFLFSTNDKNIKFWKVLFYDCLFRYCFSFTFYAEYLNTMLLYSYISKDNDYSFPTGDIPSMQLPAVELTLDYFLPVTRCRRVYTHAHDYHIYSISNNSDGETFISADDLRINLWNLERSNQSFNIVDVKPANMEDIIASVLDVKFAKGGRDILSCDYMMLKVHTFTNLIGAFDDICYLGIGYLWDINMDSGPLSTFQFECCLSEEWLQVLTGMFEIHINFFEFILLFSNNTPAISSECLVFPRESPEGDANGNSFDHTTKLLHLAWHPTENSIACLRPTVCTCTMLEEKRKHPQIEKEALATCETE</sequence>
<dbReference type="InterPro" id="IPR001680">
    <property type="entry name" value="WD40_rpt"/>
</dbReference>
<keyword evidence="3" id="KW-0677">Repeat</keyword>
<evidence type="ECO:0000256" key="1">
    <source>
        <dbReference type="ARBA" id="ARBA00008259"/>
    </source>
</evidence>
<evidence type="ECO:0000256" key="4">
    <source>
        <dbReference type="ARBA" id="ARBA00034298"/>
    </source>
</evidence>
<protein>
    <recommendedName>
        <fullName evidence="7">Serine/threonine-protein phosphatase 2A 55 kDa regulatory subunit B</fullName>
    </recommendedName>
</protein>
<dbReference type="Gene3D" id="2.130.10.10">
    <property type="entry name" value="YVTN repeat-like/Quinoprotein amine dehydrogenase"/>
    <property type="match status" value="1"/>
</dbReference>
<dbReference type="Proteomes" id="UP000824890">
    <property type="component" value="Unassembled WGS sequence"/>
</dbReference>
<accession>A0ABQ8ENR6</accession>
<evidence type="ECO:0000313" key="5">
    <source>
        <dbReference type="EMBL" id="KAH0943260.1"/>
    </source>
</evidence>
<dbReference type="SUPFAM" id="SSF50978">
    <property type="entry name" value="WD40 repeat-like"/>
    <property type="match status" value="1"/>
</dbReference>
<dbReference type="PRINTS" id="PR00600">
    <property type="entry name" value="PP2APR55"/>
</dbReference>
<comment type="similarity">
    <text evidence="1">Belongs to the phosphatase 2A regulatory subunit B family.</text>
</comment>
<dbReference type="EMBL" id="JAGKQM010000001">
    <property type="protein sequence ID" value="KAH0943260.1"/>
    <property type="molecule type" value="Genomic_DNA"/>
</dbReference>
<proteinExistence type="inferred from homology"/>
<dbReference type="InterPro" id="IPR000009">
    <property type="entry name" value="PP2A_PR55"/>
</dbReference>
<organism evidence="5 6">
    <name type="scientific">Brassica napus</name>
    <name type="common">Rape</name>
    <dbReference type="NCBI Taxonomy" id="3708"/>
    <lineage>
        <taxon>Eukaryota</taxon>
        <taxon>Viridiplantae</taxon>
        <taxon>Streptophyta</taxon>
        <taxon>Embryophyta</taxon>
        <taxon>Tracheophyta</taxon>
        <taxon>Spermatophyta</taxon>
        <taxon>Magnoliopsida</taxon>
        <taxon>eudicotyledons</taxon>
        <taxon>Gunneridae</taxon>
        <taxon>Pentapetalae</taxon>
        <taxon>rosids</taxon>
        <taxon>malvids</taxon>
        <taxon>Brassicales</taxon>
        <taxon>Brassicaceae</taxon>
        <taxon>Brassiceae</taxon>
        <taxon>Brassica</taxon>
    </lineage>
</organism>
<evidence type="ECO:0000313" key="6">
    <source>
        <dbReference type="Proteomes" id="UP000824890"/>
    </source>
</evidence>
<evidence type="ECO:0008006" key="7">
    <source>
        <dbReference type="Google" id="ProtNLM"/>
    </source>
</evidence>
<evidence type="ECO:0000256" key="3">
    <source>
        <dbReference type="ARBA" id="ARBA00022737"/>
    </source>
</evidence>
<keyword evidence="6" id="KW-1185">Reference proteome</keyword>
<dbReference type="InterPro" id="IPR036322">
    <property type="entry name" value="WD40_repeat_dom_sf"/>
</dbReference>
<dbReference type="PANTHER" id="PTHR11871">
    <property type="entry name" value="PROTEIN PHOSPHATASE PP2A REGULATORY SUBUNIT B"/>
    <property type="match status" value="1"/>
</dbReference>
<feature type="non-terminal residue" evidence="5">
    <location>
        <position position="1"/>
    </location>
</feature>
<dbReference type="PIRSF" id="PIRSF037309">
    <property type="entry name" value="PP2A_PR55"/>
    <property type="match status" value="1"/>
</dbReference>